<protein>
    <submittedName>
        <fullName evidence="1">HDC17821</fullName>
    </submittedName>
</protein>
<name>Q6IIK0_DROME</name>
<organism evidence="1">
    <name type="scientific">Drosophila melanogaster</name>
    <name type="common">Fruit fly</name>
    <dbReference type="NCBI Taxonomy" id="7227"/>
    <lineage>
        <taxon>Eukaryota</taxon>
        <taxon>Metazoa</taxon>
        <taxon>Ecdysozoa</taxon>
        <taxon>Arthropoda</taxon>
        <taxon>Hexapoda</taxon>
        <taxon>Insecta</taxon>
        <taxon>Pterygota</taxon>
        <taxon>Neoptera</taxon>
        <taxon>Endopterygota</taxon>
        <taxon>Diptera</taxon>
        <taxon>Brachycera</taxon>
        <taxon>Muscomorpha</taxon>
        <taxon>Ephydroidea</taxon>
        <taxon>Drosophilidae</taxon>
        <taxon>Drosophila</taxon>
        <taxon>Sophophora</taxon>
    </lineage>
</organism>
<dbReference type="EMBL" id="BK003066">
    <property type="protein sequence ID" value="DAA03266.1"/>
    <property type="molecule type" value="Genomic_DNA"/>
</dbReference>
<reference evidence="1" key="1">
    <citation type="journal article" date="2003" name="Genome Biol.">
        <title>An integrated gene annotation and transcriptional profiling approach towards the full gene content of the Drosophila genome.</title>
        <authorList>
            <person name="Hild M."/>
            <person name="Beckmann B."/>
            <person name="Haas S.A."/>
            <person name="Koch B."/>
            <person name="Solovyev V."/>
            <person name="Busold C."/>
            <person name="Fellenberg K."/>
            <person name="Boutros M."/>
            <person name="Vingron M."/>
            <person name="Sauer F."/>
            <person name="Hoheisel J.D."/>
            <person name="Paro R."/>
        </authorList>
    </citation>
    <scope>NUCLEOTIDE SEQUENCE</scope>
</reference>
<proteinExistence type="predicted"/>
<evidence type="ECO:0000313" key="1">
    <source>
        <dbReference type="EMBL" id="DAA03266.1"/>
    </source>
</evidence>
<gene>
    <name evidence="1" type="ORF">HDC17821</name>
</gene>
<accession>Q6IIK0</accession>
<dbReference type="AlphaFoldDB" id="Q6IIK0"/>
<sequence length="360" mass="39557">MGLAPYRITRSPVLAFVALIGAFTPRTMRQHPHSVKFTRTLNPVAERKTGLPLRIYGPGHCCLLECSTVIPRTLGTCEITDHSWPRTSEAPLAHRWHPGFFMADPLPRDDASVANLAGKCKNRNAGKKYCRKAERKVPNETGPCKLDNISAAAGPRIQGSAEEGVGLGVNEQEQDSAMKLLRKFVIVLPQAMCLCPNVAPSTNRRPHQHSQFLITTAYSVAKNERNYIIFNRHFLDRRFRFDGLAAYCADTGDSLFACWVALPLDQLSSPGALHHQPPPPHPLFASAHVSGSQSEVLQILIYAVMAFNCYGAVKSIGHCSLQVGDALKDVGFGIHWDGWGNNKGSQGNRQLAFVASQKQK</sequence>